<gene>
    <name evidence="2" type="ORF">J437_LFUL012898</name>
</gene>
<sequence length="668" mass="72522">MGISPLYLVNLAYNSSETVSNISPVDNSCNITERTAPFPAEAPLGQSHSSLLPPNSSQLTPNLLSEQDENVFRPPSVSLTSEPRPLVSGVSSLCIPPPICPTEHLPRSQASGDISKESQVLKPQSILETTQESVKDVHGLGQSSTNYAGISSSTVPCDSESSNNRNPFKNSETINSTVENLPSPNSYIISPHNKPHDSGLNSQFSDISDEDEASSETVKIPSDLPCGDLLSLNSLQKVTTEVPSAGSVPKITFKVVSQDLLSFSRSSTTHPLKNIKVTPNDAKCNSSIQDKNIPDNCSEVKSSTAESKKDSTFGTGSCSSNSLANLRVSDNAKSIVASSSEEPLASEKCKKEDEAGSSEDFSLVLAEDNKEDYLKIVSDTESDNLPLEEVRKDLISEANISLQKSNATFTESEVEKLFPKSTPLVGVARKLYVSGNTSSIDRKHVEAPIAHGPKIDTLSSSKTDNGKIVTASKESKERLKTPLPHTSSSDQSPQNLKPGQKTGKFKCELCSEHSPTFFNHITEAMYHHQQNHRGFCCLFSCSNCNYVTGQLQNLRQHILASCSFENSPTTKKAVENSVPKIKQENSQDYEQALLNLKNALRSVSMPRFRKLLTSCKEVLSPGASEKEANSNSSLSIPSPSSSNTIKETGHRSDHEPFDLKCYFCYLRL</sequence>
<evidence type="ECO:0000256" key="1">
    <source>
        <dbReference type="SAM" id="MobiDB-lite"/>
    </source>
</evidence>
<feature type="region of interest" description="Disordered" evidence="1">
    <location>
        <begin position="39"/>
        <end position="62"/>
    </location>
</feature>
<keyword evidence="3" id="KW-1185">Reference proteome</keyword>
<dbReference type="EMBL" id="KZ308629">
    <property type="protein sequence ID" value="KAG8232548.1"/>
    <property type="molecule type" value="Genomic_DNA"/>
</dbReference>
<reference evidence="2" key="1">
    <citation type="submission" date="2013-04" db="EMBL/GenBank/DDBJ databases">
        <authorList>
            <person name="Qu J."/>
            <person name="Murali S.C."/>
            <person name="Bandaranaike D."/>
            <person name="Bellair M."/>
            <person name="Blankenburg K."/>
            <person name="Chao H."/>
            <person name="Dinh H."/>
            <person name="Doddapaneni H."/>
            <person name="Downs B."/>
            <person name="Dugan-Rocha S."/>
            <person name="Elkadiri S."/>
            <person name="Gnanaolivu R.D."/>
            <person name="Hernandez B."/>
            <person name="Javaid M."/>
            <person name="Jayaseelan J.C."/>
            <person name="Lee S."/>
            <person name="Li M."/>
            <person name="Ming W."/>
            <person name="Munidasa M."/>
            <person name="Muniz J."/>
            <person name="Nguyen L."/>
            <person name="Ongeri F."/>
            <person name="Osuji N."/>
            <person name="Pu L.-L."/>
            <person name="Puazo M."/>
            <person name="Qu C."/>
            <person name="Quiroz J."/>
            <person name="Raj R."/>
            <person name="Weissenberger G."/>
            <person name="Xin Y."/>
            <person name="Zou X."/>
            <person name="Han Y."/>
            <person name="Richards S."/>
            <person name="Worley K."/>
            <person name="Muzny D."/>
            <person name="Gibbs R."/>
        </authorList>
    </citation>
    <scope>NUCLEOTIDE SEQUENCE</scope>
    <source>
        <strain evidence="2">Sampled in the wild</strain>
    </source>
</reference>
<reference evidence="2" key="2">
    <citation type="submission" date="2017-10" db="EMBL/GenBank/DDBJ databases">
        <title>Ladona fulva Genome sequencing and assembly.</title>
        <authorList>
            <person name="Murali S."/>
            <person name="Richards S."/>
            <person name="Bandaranaike D."/>
            <person name="Bellair M."/>
            <person name="Blankenburg K."/>
            <person name="Chao H."/>
            <person name="Dinh H."/>
            <person name="Doddapaneni H."/>
            <person name="Dugan-Rocha S."/>
            <person name="Elkadiri S."/>
            <person name="Gnanaolivu R."/>
            <person name="Hernandez B."/>
            <person name="Skinner E."/>
            <person name="Javaid M."/>
            <person name="Lee S."/>
            <person name="Li M."/>
            <person name="Ming W."/>
            <person name="Munidasa M."/>
            <person name="Muniz J."/>
            <person name="Nguyen L."/>
            <person name="Hughes D."/>
            <person name="Osuji N."/>
            <person name="Pu L.-L."/>
            <person name="Puazo M."/>
            <person name="Qu C."/>
            <person name="Quiroz J."/>
            <person name="Raj R."/>
            <person name="Weissenberger G."/>
            <person name="Xin Y."/>
            <person name="Zou X."/>
            <person name="Han Y."/>
            <person name="Worley K."/>
            <person name="Muzny D."/>
            <person name="Gibbs R."/>
        </authorList>
    </citation>
    <scope>NUCLEOTIDE SEQUENCE</scope>
    <source>
        <strain evidence="2">Sampled in the wild</strain>
    </source>
</reference>
<accession>A0A8K0P508</accession>
<dbReference type="AlphaFoldDB" id="A0A8K0P508"/>
<comment type="caution">
    <text evidence="2">The sequence shown here is derived from an EMBL/GenBank/DDBJ whole genome shotgun (WGS) entry which is preliminary data.</text>
</comment>
<feature type="compositionally biased region" description="Polar residues" evidence="1">
    <location>
        <begin position="484"/>
        <end position="497"/>
    </location>
</feature>
<feature type="region of interest" description="Disordered" evidence="1">
    <location>
        <begin position="139"/>
        <end position="220"/>
    </location>
</feature>
<evidence type="ECO:0000313" key="2">
    <source>
        <dbReference type="EMBL" id="KAG8232548.1"/>
    </source>
</evidence>
<dbReference type="Proteomes" id="UP000792457">
    <property type="component" value="Unassembled WGS sequence"/>
</dbReference>
<feature type="region of interest" description="Disordered" evidence="1">
    <location>
        <begin position="623"/>
        <end position="653"/>
    </location>
</feature>
<protein>
    <submittedName>
        <fullName evidence="2">Uncharacterized protein</fullName>
    </submittedName>
</protein>
<feature type="compositionally biased region" description="Low complexity" evidence="1">
    <location>
        <begin position="629"/>
        <end position="643"/>
    </location>
</feature>
<name>A0A8K0P508_LADFU</name>
<organism evidence="2 3">
    <name type="scientific">Ladona fulva</name>
    <name type="common">Scarce chaser dragonfly</name>
    <name type="synonym">Libellula fulva</name>
    <dbReference type="NCBI Taxonomy" id="123851"/>
    <lineage>
        <taxon>Eukaryota</taxon>
        <taxon>Metazoa</taxon>
        <taxon>Ecdysozoa</taxon>
        <taxon>Arthropoda</taxon>
        <taxon>Hexapoda</taxon>
        <taxon>Insecta</taxon>
        <taxon>Pterygota</taxon>
        <taxon>Palaeoptera</taxon>
        <taxon>Odonata</taxon>
        <taxon>Epiprocta</taxon>
        <taxon>Anisoptera</taxon>
        <taxon>Libelluloidea</taxon>
        <taxon>Libellulidae</taxon>
        <taxon>Ladona</taxon>
    </lineage>
</organism>
<feature type="compositionally biased region" description="Polar residues" evidence="1">
    <location>
        <begin position="141"/>
        <end position="188"/>
    </location>
</feature>
<feature type="region of interest" description="Disordered" evidence="1">
    <location>
        <begin position="445"/>
        <end position="500"/>
    </location>
</feature>
<feature type="compositionally biased region" description="Polar residues" evidence="1">
    <location>
        <begin position="46"/>
        <end position="62"/>
    </location>
</feature>
<proteinExistence type="predicted"/>
<evidence type="ECO:0000313" key="3">
    <source>
        <dbReference type="Proteomes" id="UP000792457"/>
    </source>
</evidence>
<feature type="non-terminal residue" evidence="2">
    <location>
        <position position="668"/>
    </location>
</feature>